<dbReference type="InterPro" id="IPR035965">
    <property type="entry name" value="PAS-like_dom_sf"/>
</dbReference>
<dbReference type="PANTHER" id="PTHR44757:SF2">
    <property type="entry name" value="BIOFILM ARCHITECTURE MAINTENANCE PROTEIN MBAA"/>
    <property type="match status" value="1"/>
</dbReference>
<dbReference type="Pfam" id="PF01590">
    <property type="entry name" value="GAF"/>
    <property type="match status" value="1"/>
</dbReference>
<dbReference type="NCBIfam" id="TIGR00254">
    <property type="entry name" value="GGDEF"/>
    <property type="match status" value="1"/>
</dbReference>
<reference evidence="4 5" key="1">
    <citation type="submission" date="2017-06" db="EMBL/GenBank/DDBJ databases">
        <authorList>
            <person name="Kim H.J."/>
            <person name="Triplett B.A."/>
        </authorList>
    </citation>
    <scope>NUCLEOTIDE SEQUENCE [LARGE SCALE GENOMIC DNA]</scope>
    <source>
        <strain evidence="4 5">U15</strain>
    </source>
</reference>
<evidence type="ECO:0000259" key="3">
    <source>
        <dbReference type="PROSITE" id="PS50887"/>
    </source>
</evidence>
<dbReference type="InterPro" id="IPR013767">
    <property type="entry name" value="PAS_fold"/>
</dbReference>
<dbReference type="Gene3D" id="3.20.20.450">
    <property type="entry name" value="EAL domain"/>
    <property type="match status" value="1"/>
</dbReference>
<dbReference type="Proteomes" id="UP000198284">
    <property type="component" value="Unassembled WGS sequence"/>
</dbReference>
<dbReference type="Gene3D" id="3.30.450.20">
    <property type="entry name" value="PAS domain"/>
    <property type="match status" value="2"/>
</dbReference>
<feature type="domain" description="PAS" evidence="1">
    <location>
        <begin position="318"/>
        <end position="374"/>
    </location>
</feature>
<keyword evidence="5" id="KW-1185">Reference proteome</keyword>
<dbReference type="Pfam" id="PF00563">
    <property type="entry name" value="EAL"/>
    <property type="match status" value="1"/>
</dbReference>
<accession>A0A239J265</accession>
<dbReference type="InterPro" id="IPR043128">
    <property type="entry name" value="Rev_trsase/Diguanyl_cyclase"/>
</dbReference>
<dbReference type="PROSITE" id="PS50112">
    <property type="entry name" value="PAS"/>
    <property type="match status" value="1"/>
</dbReference>
<dbReference type="SUPFAM" id="SSF141868">
    <property type="entry name" value="EAL domain-like"/>
    <property type="match status" value="1"/>
</dbReference>
<dbReference type="Pfam" id="PF08447">
    <property type="entry name" value="PAS_3"/>
    <property type="match status" value="1"/>
</dbReference>
<dbReference type="GO" id="GO:0003824">
    <property type="term" value="F:catalytic activity"/>
    <property type="evidence" value="ECO:0007669"/>
    <property type="project" value="UniProtKB-ARBA"/>
</dbReference>
<dbReference type="Pfam" id="PF00989">
    <property type="entry name" value="PAS"/>
    <property type="match status" value="1"/>
</dbReference>
<dbReference type="NCBIfam" id="TIGR00229">
    <property type="entry name" value="sensory_box"/>
    <property type="match status" value="1"/>
</dbReference>
<feature type="domain" description="GGDEF" evidence="3">
    <location>
        <begin position="473"/>
        <end position="611"/>
    </location>
</feature>
<sequence>MQVNNYPVHQDRVRLAALGSYAILDTPPEQQFDRLVRLAAKACEMPMAALSFVDEHRQWFKATFGLAVRETDIAASFCKYAICDKSTFVVEDASTHPLFIDNPLVTGDLHLRFYAGCPLVSPEGHALGALIVLDKESRTLSSEQRLDLEVLAEQTMMALELRRQRLNLDHLLAHRKQAHLDLDNLTSASPAANWEMSPDRAVFQWTSEATAMLGMPAAALSNIDDIGKFIHPAQQEAWKSAFHASAARGTPVDVECLLLCSDGGWRNIRWVAVAEWSPPGVVSRVFGAIQEVPLPEDMESVSPGVSDSGIRRAPAAPAARRVVPPFKKLPTSVVVTDLDGRVVYWNEGAERLYGWSVEEAQGRVAFADLVEPPDSFEAIRRDLLNAGELNRRIHQKGKNGGDLTVDCHLTLIRDHNRLPQLIFIIGSDQIEPSIADDKIYALAFYDQLTQLPNRASLMDRLRHALLVAERKHAYGALMLLDLDNFKSLNDTLGHAKGDLLLQQVAARLLKCVRQTDTVARLGGDEFVVLLEELGHETQEAVNQSETVAMKILDALVGPFQLGGNQRNCTTSIGVTLFREKAADIEDLLKQADLAMYQAKQSGRSTLRFFDPDMQRLALERAVLEIDLRKARFDDEFELYYQPQRGRDGSLIGAEALLRWNHPTRGLLNPNEFIPLAEEIGVIVPLGAWVMERACAQAAAWQQAGNRPLQSMAVNVSARQFLQANFADMVQGVLQRTGLDPNLLKLELTETLLVKDIEGTAIKMAALKRLGVRFALDDFGTGYSSLSLLRKLPLDQLKIDQSFIQRIEHDDGDDKLVHSIIALGKTLKMNVLAEGVEKPAQERILSRHGCDEFQGFLYGRPEPASQFRH</sequence>
<dbReference type="InterPro" id="IPR029016">
    <property type="entry name" value="GAF-like_dom_sf"/>
</dbReference>
<dbReference type="InterPro" id="IPR000014">
    <property type="entry name" value="PAS"/>
</dbReference>
<gene>
    <name evidence="4" type="ORF">SAMN06265795_11180</name>
</gene>
<organism evidence="4 5">
    <name type="scientific">Noviherbaspirillum humi</name>
    <dbReference type="NCBI Taxonomy" id="1688639"/>
    <lineage>
        <taxon>Bacteria</taxon>
        <taxon>Pseudomonadati</taxon>
        <taxon>Pseudomonadota</taxon>
        <taxon>Betaproteobacteria</taxon>
        <taxon>Burkholderiales</taxon>
        <taxon>Oxalobacteraceae</taxon>
        <taxon>Noviherbaspirillum</taxon>
    </lineage>
</organism>
<dbReference type="SUPFAM" id="SSF55785">
    <property type="entry name" value="PYP-like sensor domain (PAS domain)"/>
    <property type="match status" value="2"/>
</dbReference>
<dbReference type="Pfam" id="PF00990">
    <property type="entry name" value="GGDEF"/>
    <property type="match status" value="1"/>
</dbReference>
<dbReference type="InterPro" id="IPR052155">
    <property type="entry name" value="Biofilm_reg_signaling"/>
</dbReference>
<dbReference type="SMART" id="SM00267">
    <property type="entry name" value="GGDEF"/>
    <property type="match status" value="1"/>
</dbReference>
<dbReference type="RefSeq" id="WP_089400285.1">
    <property type="nucleotide sequence ID" value="NZ_FZOT01000011.1"/>
</dbReference>
<dbReference type="SMART" id="SM00052">
    <property type="entry name" value="EAL"/>
    <property type="match status" value="1"/>
</dbReference>
<dbReference type="InterPro" id="IPR013655">
    <property type="entry name" value="PAS_fold_3"/>
</dbReference>
<dbReference type="CDD" id="cd01948">
    <property type="entry name" value="EAL"/>
    <property type="match status" value="1"/>
</dbReference>
<dbReference type="InterPro" id="IPR001633">
    <property type="entry name" value="EAL_dom"/>
</dbReference>
<dbReference type="GO" id="GO:0006355">
    <property type="term" value="P:regulation of DNA-templated transcription"/>
    <property type="evidence" value="ECO:0007669"/>
    <property type="project" value="InterPro"/>
</dbReference>
<dbReference type="Gene3D" id="3.30.70.270">
    <property type="match status" value="1"/>
</dbReference>
<dbReference type="OrthoDB" id="9813903at2"/>
<dbReference type="InterPro" id="IPR000160">
    <property type="entry name" value="GGDEF_dom"/>
</dbReference>
<dbReference type="AlphaFoldDB" id="A0A239J265"/>
<dbReference type="PROSITE" id="PS50883">
    <property type="entry name" value="EAL"/>
    <property type="match status" value="1"/>
</dbReference>
<protein>
    <submittedName>
        <fullName evidence="4">PAS domain S-box-containing protein/diguanylate cyclase (GGDEF) domain-containing protein</fullName>
    </submittedName>
</protein>
<dbReference type="PANTHER" id="PTHR44757">
    <property type="entry name" value="DIGUANYLATE CYCLASE DGCP"/>
    <property type="match status" value="1"/>
</dbReference>
<feature type="domain" description="EAL" evidence="2">
    <location>
        <begin position="620"/>
        <end position="868"/>
    </location>
</feature>
<dbReference type="CDD" id="cd01949">
    <property type="entry name" value="GGDEF"/>
    <property type="match status" value="1"/>
</dbReference>
<dbReference type="Gene3D" id="3.30.450.40">
    <property type="match status" value="1"/>
</dbReference>
<dbReference type="InterPro" id="IPR035919">
    <property type="entry name" value="EAL_sf"/>
</dbReference>
<dbReference type="SMART" id="SM00091">
    <property type="entry name" value="PAS"/>
    <property type="match status" value="2"/>
</dbReference>
<evidence type="ECO:0000259" key="2">
    <source>
        <dbReference type="PROSITE" id="PS50883"/>
    </source>
</evidence>
<dbReference type="SUPFAM" id="SSF55781">
    <property type="entry name" value="GAF domain-like"/>
    <property type="match status" value="1"/>
</dbReference>
<evidence type="ECO:0000313" key="4">
    <source>
        <dbReference type="EMBL" id="SNS99865.1"/>
    </source>
</evidence>
<proteinExistence type="predicted"/>
<dbReference type="FunFam" id="3.30.70.270:FF:000001">
    <property type="entry name" value="Diguanylate cyclase domain protein"/>
    <property type="match status" value="1"/>
</dbReference>
<evidence type="ECO:0000313" key="5">
    <source>
        <dbReference type="Proteomes" id="UP000198284"/>
    </source>
</evidence>
<dbReference type="SUPFAM" id="SSF55073">
    <property type="entry name" value="Nucleotide cyclase"/>
    <property type="match status" value="1"/>
</dbReference>
<name>A0A239J265_9BURK</name>
<dbReference type="InterPro" id="IPR029787">
    <property type="entry name" value="Nucleotide_cyclase"/>
</dbReference>
<dbReference type="EMBL" id="FZOT01000011">
    <property type="protein sequence ID" value="SNS99865.1"/>
    <property type="molecule type" value="Genomic_DNA"/>
</dbReference>
<dbReference type="InterPro" id="IPR003018">
    <property type="entry name" value="GAF"/>
</dbReference>
<evidence type="ECO:0000259" key="1">
    <source>
        <dbReference type="PROSITE" id="PS50112"/>
    </source>
</evidence>
<dbReference type="SMART" id="SM00065">
    <property type="entry name" value="GAF"/>
    <property type="match status" value="1"/>
</dbReference>
<dbReference type="PROSITE" id="PS50887">
    <property type="entry name" value="GGDEF"/>
    <property type="match status" value="1"/>
</dbReference>
<dbReference type="CDD" id="cd00130">
    <property type="entry name" value="PAS"/>
    <property type="match status" value="2"/>
</dbReference>